<feature type="transmembrane region" description="Helical" evidence="5">
    <location>
        <begin position="135"/>
        <end position="156"/>
    </location>
</feature>
<dbReference type="InterPro" id="IPR020846">
    <property type="entry name" value="MFS_dom"/>
</dbReference>
<dbReference type="PANTHER" id="PTHR23508:SF10">
    <property type="entry name" value="CARBOXYLIC ACID TRANSPORTER PROTEIN HOMOLOG"/>
    <property type="match status" value="1"/>
</dbReference>
<dbReference type="GO" id="GO:0005886">
    <property type="term" value="C:plasma membrane"/>
    <property type="evidence" value="ECO:0007669"/>
    <property type="project" value="TreeGrafter"/>
</dbReference>
<feature type="transmembrane region" description="Helical" evidence="5">
    <location>
        <begin position="409"/>
        <end position="431"/>
    </location>
</feature>
<feature type="transmembrane region" description="Helical" evidence="5">
    <location>
        <begin position="253"/>
        <end position="273"/>
    </location>
</feature>
<dbReference type="AlphaFoldDB" id="A0A4R8L7U3"/>
<feature type="transmembrane region" description="Helical" evidence="5">
    <location>
        <begin position="44"/>
        <end position="73"/>
    </location>
</feature>
<dbReference type="PROSITE" id="PS00217">
    <property type="entry name" value="SUGAR_TRANSPORT_2"/>
    <property type="match status" value="1"/>
</dbReference>
<keyword evidence="2 5" id="KW-0812">Transmembrane</keyword>
<evidence type="ECO:0000313" key="8">
    <source>
        <dbReference type="Proteomes" id="UP000295509"/>
    </source>
</evidence>
<protein>
    <submittedName>
        <fullName evidence="7">Putative MFS family arabinose efflux permease</fullName>
    </submittedName>
</protein>
<comment type="caution">
    <text evidence="7">The sequence shown here is derived from an EMBL/GenBank/DDBJ whole genome shotgun (WGS) entry which is preliminary data.</text>
</comment>
<keyword evidence="4 5" id="KW-0472">Membrane</keyword>
<feature type="transmembrane region" description="Helical" evidence="5">
    <location>
        <begin position="348"/>
        <end position="372"/>
    </location>
</feature>
<feature type="transmembrane region" description="Helical" evidence="5">
    <location>
        <begin position="79"/>
        <end position="98"/>
    </location>
</feature>
<feature type="transmembrane region" description="Helical" evidence="5">
    <location>
        <begin position="198"/>
        <end position="217"/>
    </location>
</feature>
<evidence type="ECO:0000256" key="1">
    <source>
        <dbReference type="ARBA" id="ARBA00004141"/>
    </source>
</evidence>
<organism evidence="7 8">
    <name type="scientific">Paraburkholderia rhizosphaerae</name>
    <dbReference type="NCBI Taxonomy" id="480658"/>
    <lineage>
        <taxon>Bacteria</taxon>
        <taxon>Pseudomonadati</taxon>
        <taxon>Pseudomonadota</taxon>
        <taxon>Betaproteobacteria</taxon>
        <taxon>Burkholderiales</taxon>
        <taxon>Burkholderiaceae</taxon>
        <taxon>Paraburkholderia</taxon>
    </lineage>
</organism>
<dbReference type="Pfam" id="PF07690">
    <property type="entry name" value="MFS_1"/>
    <property type="match status" value="1"/>
</dbReference>
<dbReference type="InterPro" id="IPR011701">
    <property type="entry name" value="MFS"/>
</dbReference>
<feature type="transmembrane region" description="Helical" evidence="5">
    <location>
        <begin position="384"/>
        <end position="403"/>
    </location>
</feature>
<evidence type="ECO:0000259" key="6">
    <source>
        <dbReference type="PROSITE" id="PS50850"/>
    </source>
</evidence>
<evidence type="ECO:0000256" key="5">
    <source>
        <dbReference type="SAM" id="Phobius"/>
    </source>
</evidence>
<dbReference type="Gene3D" id="1.20.1250.20">
    <property type="entry name" value="MFS general substrate transporter like domains"/>
    <property type="match status" value="1"/>
</dbReference>
<evidence type="ECO:0000256" key="3">
    <source>
        <dbReference type="ARBA" id="ARBA00022989"/>
    </source>
</evidence>
<dbReference type="PANTHER" id="PTHR23508">
    <property type="entry name" value="CARBOXYLIC ACID TRANSPORTER PROTEIN HOMOLOG"/>
    <property type="match status" value="1"/>
</dbReference>
<evidence type="ECO:0000313" key="7">
    <source>
        <dbReference type="EMBL" id="TDY38816.1"/>
    </source>
</evidence>
<dbReference type="GO" id="GO:0046943">
    <property type="term" value="F:carboxylic acid transmembrane transporter activity"/>
    <property type="evidence" value="ECO:0007669"/>
    <property type="project" value="TreeGrafter"/>
</dbReference>
<feature type="transmembrane region" description="Helical" evidence="5">
    <location>
        <begin position="293"/>
        <end position="314"/>
    </location>
</feature>
<dbReference type="Proteomes" id="UP000295509">
    <property type="component" value="Unassembled WGS sequence"/>
</dbReference>
<dbReference type="InterPro" id="IPR005829">
    <property type="entry name" value="Sugar_transporter_CS"/>
</dbReference>
<feature type="transmembrane region" description="Helical" evidence="5">
    <location>
        <begin position="321"/>
        <end position="342"/>
    </location>
</feature>
<feature type="transmembrane region" description="Helical" evidence="5">
    <location>
        <begin position="110"/>
        <end position="129"/>
    </location>
</feature>
<dbReference type="FunFam" id="1.20.1250.20:FF:000253">
    <property type="entry name" value="Transporter, major facilitator family"/>
    <property type="match status" value="1"/>
</dbReference>
<gene>
    <name evidence="7" type="ORF">BX592_13042</name>
</gene>
<proteinExistence type="predicted"/>
<reference evidence="7 8" key="1">
    <citation type="submission" date="2019-03" db="EMBL/GenBank/DDBJ databases">
        <title>Genomic Encyclopedia of Type Strains, Phase III (KMG-III): the genomes of soil and plant-associated and newly described type strains.</title>
        <authorList>
            <person name="Whitman W."/>
        </authorList>
    </citation>
    <scope>NUCLEOTIDE SEQUENCE [LARGE SCALE GENOMIC DNA]</scope>
    <source>
        <strain evidence="7 8">LMG 29544</strain>
    </source>
</reference>
<accession>A0A4R8L7U3</accession>
<dbReference type="SUPFAM" id="SSF103473">
    <property type="entry name" value="MFS general substrate transporter"/>
    <property type="match status" value="1"/>
</dbReference>
<feature type="transmembrane region" description="Helical" evidence="5">
    <location>
        <begin position="168"/>
        <end position="192"/>
    </location>
</feature>
<dbReference type="PROSITE" id="PS50850">
    <property type="entry name" value="MFS"/>
    <property type="match status" value="1"/>
</dbReference>
<evidence type="ECO:0000256" key="4">
    <source>
        <dbReference type="ARBA" id="ARBA00023136"/>
    </source>
</evidence>
<dbReference type="EMBL" id="SORE01000030">
    <property type="protein sequence ID" value="TDY38816.1"/>
    <property type="molecule type" value="Genomic_DNA"/>
</dbReference>
<name>A0A4R8L7U3_9BURK</name>
<dbReference type="CDD" id="cd17371">
    <property type="entry name" value="MFS_MucK"/>
    <property type="match status" value="1"/>
</dbReference>
<dbReference type="PROSITE" id="PS00216">
    <property type="entry name" value="SUGAR_TRANSPORT_1"/>
    <property type="match status" value="1"/>
</dbReference>
<evidence type="ECO:0000256" key="2">
    <source>
        <dbReference type="ARBA" id="ARBA00022692"/>
    </source>
</evidence>
<keyword evidence="3 5" id="KW-1133">Transmembrane helix</keyword>
<feature type="domain" description="Major facilitator superfamily (MFS) profile" evidence="6">
    <location>
        <begin position="44"/>
        <end position="435"/>
    </location>
</feature>
<sequence length="442" mass="47723">MADHRSRGQEATADDRRVMSATVAGNDTSLAAFYRQMSASERRAFWTCFFGWGLDALDFMIYPLVIGTITVMWHVEPGIAGLAVTVTLLTSAIGGWLAGYLADRIGRVRTLQITVGWFCFFSLVCALAQNFDQLLIARGLLGFGFGGEWAAGAVLIGETIRPAYRGRAVGSVQSAWGVGWGAAVLLQAIMFSLLPPHLAWRAMFAAGAIPALMLIYARRYVHEPRIAERARGTSADTPARAPSLFEIFSGPHLRTTVIGAIFVMGCQGGYYAISTWIPTFLKTERHLSVINSTGYLGLLIAGSVSGYLTGAWISDRFGRKTLFVSFAVIAIISVLAYTQLAISNDAMLWLGFPLGFFGSGYLAGVGPFLTELYPTRLRGSGQGFCYNFGRGMGALFPTLVGVFSKHFGLATAIAIFAVFAYALMLASVTLLPETRGMVLEDL</sequence>
<keyword evidence="8" id="KW-1185">Reference proteome</keyword>
<dbReference type="InterPro" id="IPR036259">
    <property type="entry name" value="MFS_trans_sf"/>
</dbReference>
<comment type="subcellular location">
    <subcellularLocation>
        <location evidence="1">Membrane</location>
        <topology evidence="1">Multi-pass membrane protein</topology>
    </subcellularLocation>
</comment>